<dbReference type="InterPro" id="IPR036412">
    <property type="entry name" value="HAD-like_sf"/>
</dbReference>
<dbReference type="SFLD" id="SFLDG01128">
    <property type="entry name" value="C1.4:_5'-Nucleotidase_Like"/>
    <property type="match status" value="1"/>
</dbReference>
<organism evidence="10 11">
    <name type="scientific">Acrobeloides nanus</name>
    <dbReference type="NCBI Taxonomy" id="290746"/>
    <lineage>
        <taxon>Eukaryota</taxon>
        <taxon>Metazoa</taxon>
        <taxon>Ecdysozoa</taxon>
        <taxon>Nematoda</taxon>
        <taxon>Chromadorea</taxon>
        <taxon>Rhabditida</taxon>
        <taxon>Tylenchina</taxon>
        <taxon>Cephalobomorpha</taxon>
        <taxon>Cephaloboidea</taxon>
        <taxon>Cephalobidae</taxon>
        <taxon>Acrobeloides</taxon>
    </lineage>
</organism>
<reference evidence="11" key="1">
    <citation type="submission" date="2022-11" db="UniProtKB">
        <authorList>
            <consortium name="WormBaseParasite"/>
        </authorList>
    </citation>
    <scope>IDENTIFICATION</scope>
</reference>
<dbReference type="InterPro" id="IPR023214">
    <property type="entry name" value="HAD_sf"/>
</dbReference>
<sequence length="325" mass="37366">MKIMNILKSPHIRMENPEVVWKKIQKMHEDGADKLMFISDFDCTLSKYKDSEGNRCNTTHAVIEGAMSVRHPELADKAAEMDKKYVQFEYCPIMTVEEKIPYMVEWWENSHNFAVQAKLTRQEVAEYVAKSRVYLRDLAKIYLKKIEENGLPHIVFSAGVGDIIENVFKNQVGYIPKGLHIISNMMVYDENNTCNGFTEPLIHTFNKNSTVLNNDMLFYEEIKGRKNVFLLGDSLGDSHMDLGVKDEGVALKIGFLNFNFDTLMDKYMEHYDIVILDDQTMAIPLEILDYILEKSSFENSVEDFKLSAIGKVEHGQNLIEAKASH</sequence>
<accession>A0A914EDZ5</accession>
<name>A0A914EDZ5_9BILA</name>
<comment type="similarity">
    <text evidence="2 9">Belongs to the pyrimidine 5'-nucleotidase family.</text>
</comment>
<dbReference type="EC" id="3.1.3.5" evidence="3 9"/>
<evidence type="ECO:0000256" key="4">
    <source>
        <dbReference type="ARBA" id="ARBA00022723"/>
    </source>
</evidence>
<dbReference type="SFLD" id="SFLDS00003">
    <property type="entry name" value="Haloacid_Dehalogenase"/>
    <property type="match status" value="1"/>
</dbReference>
<dbReference type="GO" id="GO:0008253">
    <property type="term" value="F:5'-nucleotidase activity"/>
    <property type="evidence" value="ECO:0007669"/>
    <property type="project" value="UniProtKB-EC"/>
</dbReference>
<dbReference type="AlphaFoldDB" id="A0A914EDZ5"/>
<evidence type="ECO:0000256" key="8">
    <source>
        <dbReference type="ARBA" id="ARBA00023080"/>
    </source>
</evidence>
<dbReference type="FunFam" id="1.10.150.340:FF:000001">
    <property type="entry name" value="Cytosolic 5-nucleotidase 3-like"/>
    <property type="match status" value="1"/>
</dbReference>
<protein>
    <recommendedName>
        <fullName evidence="3 9">5'-nucleotidase</fullName>
        <ecNumber evidence="3 9">3.1.3.5</ecNumber>
    </recommendedName>
</protein>
<evidence type="ECO:0000256" key="2">
    <source>
        <dbReference type="ARBA" id="ARBA00008389"/>
    </source>
</evidence>
<dbReference type="InterPro" id="IPR006434">
    <property type="entry name" value="Pyrimidine_nucleotidase_eu"/>
</dbReference>
<comment type="subcellular location">
    <subcellularLocation>
        <location evidence="9">Cytoplasm</location>
    </subcellularLocation>
</comment>
<dbReference type="SUPFAM" id="SSF56784">
    <property type="entry name" value="HAD-like"/>
    <property type="match status" value="1"/>
</dbReference>
<dbReference type="GO" id="GO:0000166">
    <property type="term" value="F:nucleotide binding"/>
    <property type="evidence" value="ECO:0007669"/>
    <property type="project" value="UniProtKB-KW"/>
</dbReference>
<evidence type="ECO:0000256" key="5">
    <source>
        <dbReference type="ARBA" id="ARBA00022741"/>
    </source>
</evidence>
<dbReference type="Gene3D" id="3.40.50.1000">
    <property type="entry name" value="HAD superfamily/HAD-like"/>
    <property type="match status" value="1"/>
</dbReference>
<dbReference type="PANTHER" id="PTHR13045:SF0">
    <property type="entry name" value="7-METHYLGUANOSINE PHOSPHATE-SPECIFIC 5'-NUCLEOTIDASE"/>
    <property type="match status" value="1"/>
</dbReference>
<evidence type="ECO:0000313" key="11">
    <source>
        <dbReference type="WBParaSite" id="ACRNAN_scaffold7103.g18605.t1"/>
    </source>
</evidence>
<keyword evidence="5 9" id="KW-0547">Nucleotide-binding</keyword>
<evidence type="ECO:0000256" key="3">
    <source>
        <dbReference type="ARBA" id="ARBA00012643"/>
    </source>
</evidence>
<comment type="catalytic activity">
    <reaction evidence="1 9">
        <text>a ribonucleoside 5'-phosphate + H2O = a ribonucleoside + phosphate</text>
        <dbReference type="Rhea" id="RHEA:12484"/>
        <dbReference type="ChEBI" id="CHEBI:15377"/>
        <dbReference type="ChEBI" id="CHEBI:18254"/>
        <dbReference type="ChEBI" id="CHEBI:43474"/>
        <dbReference type="ChEBI" id="CHEBI:58043"/>
        <dbReference type="EC" id="3.1.3.5"/>
    </reaction>
</comment>
<evidence type="ECO:0000256" key="7">
    <source>
        <dbReference type="ARBA" id="ARBA00022842"/>
    </source>
</evidence>
<evidence type="ECO:0000256" key="6">
    <source>
        <dbReference type="ARBA" id="ARBA00022801"/>
    </source>
</evidence>
<dbReference type="NCBIfam" id="TIGR01544">
    <property type="entry name" value="HAD-SF-IE"/>
    <property type="match status" value="1"/>
</dbReference>
<dbReference type="Pfam" id="PF05822">
    <property type="entry name" value="UMPH-1"/>
    <property type="match status" value="1"/>
</dbReference>
<dbReference type="WBParaSite" id="ACRNAN_scaffold7103.g18605.t1">
    <property type="protein sequence ID" value="ACRNAN_scaffold7103.g18605.t1"/>
    <property type="gene ID" value="ACRNAN_scaffold7103.g18605"/>
</dbReference>
<evidence type="ECO:0000256" key="1">
    <source>
        <dbReference type="ARBA" id="ARBA00000815"/>
    </source>
</evidence>
<keyword evidence="6 9" id="KW-0378">Hydrolase</keyword>
<dbReference type="PANTHER" id="PTHR13045">
    <property type="entry name" value="5'-NUCLEOTIDASE"/>
    <property type="match status" value="1"/>
</dbReference>
<keyword evidence="9" id="KW-0963">Cytoplasm</keyword>
<keyword evidence="10" id="KW-1185">Reference proteome</keyword>
<keyword evidence="7" id="KW-0460">Magnesium</keyword>
<evidence type="ECO:0000256" key="9">
    <source>
        <dbReference type="RuleBase" id="RU361276"/>
    </source>
</evidence>
<dbReference type="Proteomes" id="UP000887540">
    <property type="component" value="Unplaced"/>
</dbReference>
<evidence type="ECO:0000313" key="10">
    <source>
        <dbReference type="Proteomes" id="UP000887540"/>
    </source>
</evidence>
<proteinExistence type="inferred from homology"/>
<keyword evidence="8 9" id="KW-0546">Nucleotide metabolism</keyword>
<dbReference type="GO" id="GO:0005737">
    <property type="term" value="C:cytoplasm"/>
    <property type="evidence" value="ECO:0007669"/>
    <property type="project" value="UniProtKB-SubCell"/>
</dbReference>
<keyword evidence="4" id="KW-0479">Metal-binding</keyword>
<dbReference type="Gene3D" id="1.10.150.340">
    <property type="entry name" value="Pyrimidine 5'-nucleotidase (UMPH-1), N-terminal domain"/>
    <property type="match status" value="1"/>
</dbReference>
<dbReference type="GO" id="GO:0009117">
    <property type="term" value="P:nucleotide metabolic process"/>
    <property type="evidence" value="ECO:0007669"/>
    <property type="project" value="UniProtKB-KW"/>
</dbReference>
<dbReference type="GO" id="GO:0000287">
    <property type="term" value="F:magnesium ion binding"/>
    <property type="evidence" value="ECO:0007669"/>
    <property type="project" value="InterPro"/>
</dbReference>